<dbReference type="PANTHER" id="PTHR10775:SF185">
    <property type="entry name" value="OS08G0208400 PROTEIN"/>
    <property type="match status" value="1"/>
</dbReference>
<comment type="caution">
    <text evidence="1">The sequence shown here is derived from an EMBL/GenBank/DDBJ whole genome shotgun (WGS) entry which is preliminary data.</text>
</comment>
<dbReference type="EMBL" id="JACGWN010000005">
    <property type="protein sequence ID" value="KAL0448570.1"/>
    <property type="molecule type" value="Genomic_DNA"/>
</dbReference>
<reference evidence="1" key="2">
    <citation type="journal article" date="2024" name="Plant">
        <title>Genomic evolution and insights into agronomic trait innovations of Sesamum species.</title>
        <authorList>
            <person name="Miao H."/>
            <person name="Wang L."/>
            <person name="Qu L."/>
            <person name="Liu H."/>
            <person name="Sun Y."/>
            <person name="Le M."/>
            <person name="Wang Q."/>
            <person name="Wei S."/>
            <person name="Zheng Y."/>
            <person name="Lin W."/>
            <person name="Duan Y."/>
            <person name="Cao H."/>
            <person name="Xiong S."/>
            <person name="Wang X."/>
            <person name="Wei L."/>
            <person name="Li C."/>
            <person name="Ma Q."/>
            <person name="Ju M."/>
            <person name="Zhao R."/>
            <person name="Li G."/>
            <person name="Mu C."/>
            <person name="Tian Q."/>
            <person name="Mei H."/>
            <person name="Zhang T."/>
            <person name="Gao T."/>
            <person name="Zhang H."/>
        </authorList>
    </citation>
    <scope>NUCLEOTIDE SEQUENCE</scope>
    <source>
        <strain evidence="1">KEN1</strain>
    </source>
</reference>
<protein>
    <submittedName>
        <fullName evidence="1">Uncharacterized protein</fullName>
    </submittedName>
</protein>
<accession>A0AAW2X3F8</accession>
<dbReference type="AlphaFoldDB" id="A0AAW2X3F8"/>
<dbReference type="PANTHER" id="PTHR10775">
    <property type="entry name" value="OS08G0208400 PROTEIN"/>
    <property type="match status" value="1"/>
</dbReference>
<name>A0AAW2X3F8_9LAMI</name>
<dbReference type="Pfam" id="PF02992">
    <property type="entry name" value="Transposase_21"/>
    <property type="match status" value="1"/>
</dbReference>
<proteinExistence type="predicted"/>
<gene>
    <name evidence="1" type="ORF">Slati_1413400</name>
</gene>
<organism evidence="1">
    <name type="scientific">Sesamum latifolium</name>
    <dbReference type="NCBI Taxonomy" id="2727402"/>
    <lineage>
        <taxon>Eukaryota</taxon>
        <taxon>Viridiplantae</taxon>
        <taxon>Streptophyta</taxon>
        <taxon>Embryophyta</taxon>
        <taxon>Tracheophyta</taxon>
        <taxon>Spermatophyta</taxon>
        <taxon>Magnoliopsida</taxon>
        <taxon>eudicotyledons</taxon>
        <taxon>Gunneridae</taxon>
        <taxon>Pentapetalae</taxon>
        <taxon>asterids</taxon>
        <taxon>lamiids</taxon>
        <taxon>Lamiales</taxon>
        <taxon>Pedaliaceae</taxon>
        <taxon>Sesamum</taxon>
    </lineage>
</organism>
<dbReference type="InterPro" id="IPR004242">
    <property type="entry name" value="Transposase_21"/>
</dbReference>
<reference evidence="1" key="1">
    <citation type="submission" date="2020-06" db="EMBL/GenBank/DDBJ databases">
        <authorList>
            <person name="Li T."/>
            <person name="Hu X."/>
            <person name="Zhang T."/>
            <person name="Song X."/>
            <person name="Zhang H."/>
            <person name="Dai N."/>
            <person name="Sheng W."/>
            <person name="Hou X."/>
            <person name="Wei L."/>
        </authorList>
    </citation>
    <scope>NUCLEOTIDE SEQUENCE</scope>
    <source>
        <strain evidence="1">KEN1</strain>
        <tissue evidence="1">Leaf</tissue>
    </source>
</reference>
<evidence type="ECO:0000313" key="1">
    <source>
        <dbReference type="EMBL" id="KAL0448570.1"/>
    </source>
</evidence>
<sequence length="254" mass="29726">MKKIDGCKNGCMLCWKDDIDLDYCKFCGEARYKPTRERNCNRRKILYAVLRYLPLTPRLQRLYASEATAKQMTWHANHQTEEGSMCHPSNAEGWRYFDRTHPHFAMEQCNVRLSLCVDGFALHGQYGRTYSCWPIILTPYNLPLGMCIRYEYIFLTIVIHGPSNSKHLIYVYLDPLIEELQNLWHVVVLTRNSAKDETFTMRAVWMWTVNNLPAYGMASGWSTAGIMGCPVYTKDTRAFYLQNGRKACYFDCYR</sequence>